<dbReference type="Gene3D" id="3.10.129.110">
    <property type="entry name" value="Polyketide synthase dehydratase"/>
    <property type="match status" value="1"/>
</dbReference>
<evidence type="ECO:0000256" key="4">
    <source>
        <dbReference type="ARBA" id="ARBA00022553"/>
    </source>
</evidence>
<dbReference type="InterPro" id="IPR014030">
    <property type="entry name" value="Ketoacyl_synth_N"/>
</dbReference>
<dbReference type="CDD" id="cd00833">
    <property type="entry name" value="PKS"/>
    <property type="match status" value="1"/>
</dbReference>
<dbReference type="Proteomes" id="UP000216411">
    <property type="component" value="Unassembled WGS sequence"/>
</dbReference>
<dbReference type="SUPFAM" id="SSF53901">
    <property type="entry name" value="Thiolase-like"/>
    <property type="match status" value="1"/>
</dbReference>
<dbReference type="InterPro" id="IPR020841">
    <property type="entry name" value="PKS_Beta-ketoAc_synthase_dom"/>
</dbReference>
<comment type="caution">
    <text evidence="10">The sequence shown here is derived from an EMBL/GenBank/DDBJ whole genome shotgun (WGS) entry which is preliminary data.</text>
</comment>
<dbReference type="PANTHER" id="PTHR43775">
    <property type="entry name" value="FATTY ACID SYNTHASE"/>
    <property type="match status" value="1"/>
</dbReference>
<feature type="active site" description="Proton donor; for dehydratase activity" evidence="6">
    <location>
        <position position="881"/>
    </location>
</feature>
<feature type="region of interest" description="C-terminal hotdog fold" evidence="6">
    <location>
        <begin position="807"/>
        <end position="961"/>
    </location>
</feature>
<dbReference type="UniPathway" id="UPA01003"/>
<dbReference type="GO" id="GO:0005737">
    <property type="term" value="C:cytoplasm"/>
    <property type="evidence" value="ECO:0007669"/>
    <property type="project" value="TreeGrafter"/>
</dbReference>
<dbReference type="PROSITE" id="PS00606">
    <property type="entry name" value="KS3_1"/>
    <property type="match status" value="1"/>
</dbReference>
<dbReference type="InterPro" id="IPR042104">
    <property type="entry name" value="PKS_dehydratase_sf"/>
</dbReference>
<evidence type="ECO:0000313" key="11">
    <source>
        <dbReference type="Proteomes" id="UP000216411"/>
    </source>
</evidence>
<proteinExistence type="predicted"/>
<evidence type="ECO:0000259" key="7">
    <source>
        <dbReference type="PROSITE" id="PS50075"/>
    </source>
</evidence>
<dbReference type="Pfam" id="PF02801">
    <property type="entry name" value="Ketoacyl-synt_C"/>
    <property type="match status" value="1"/>
</dbReference>
<evidence type="ECO:0000256" key="3">
    <source>
        <dbReference type="ARBA" id="ARBA00022450"/>
    </source>
</evidence>
<feature type="domain" description="PKS/mFAS DH" evidence="9">
    <location>
        <begin position="673"/>
        <end position="961"/>
    </location>
</feature>
<name>A0A371JK30_9FIRM</name>
<dbReference type="Pfam" id="PF14765">
    <property type="entry name" value="PS-DH"/>
    <property type="match status" value="1"/>
</dbReference>
<dbReference type="PROSITE" id="PS50075">
    <property type="entry name" value="CARRIER"/>
    <property type="match status" value="1"/>
</dbReference>
<feature type="region of interest" description="N-terminal hotdog fold" evidence="6">
    <location>
        <begin position="673"/>
        <end position="794"/>
    </location>
</feature>
<dbReference type="InterPro" id="IPR018201">
    <property type="entry name" value="Ketoacyl_synth_AS"/>
</dbReference>
<dbReference type="InterPro" id="IPR057326">
    <property type="entry name" value="KR_dom"/>
</dbReference>
<organism evidence="10 11">
    <name type="scientific">Lachnotalea glycerini</name>
    <dbReference type="NCBI Taxonomy" id="1763509"/>
    <lineage>
        <taxon>Bacteria</taxon>
        <taxon>Bacillati</taxon>
        <taxon>Bacillota</taxon>
        <taxon>Clostridia</taxon>
        <taxon>Lachnospirales</taxon>
        <taxon>Lachnospiraceae</taxon>
        <taxon>Lachnotalea</taxon>
    </lineage>
</organism>
<dbReference type="InterPro" id="IPR006162">
    <property type="entry name" value="Ppantetheine_attach_site"/>
</dbReference>
<dbReference type="PROSITE" id="PS00012">
    <property type="entry name" value="PHOSPHOPANTETHEINE"/>
    <property type="match status" value="1"/>
</dbReference>
<dbReference type="GO" id="GO:0071770">
    <property type="term" value="P:DIM/DIP cell wall layer assembly"/>
    <property type="evidence" value="ECO:0007669"/>
    <property type="project" value="TreeGrafter"/>
</dbReference>
<dbReference type="InterPro" id="IPR049551">
    <property type="entry name" value="PKS_DH_C"/>
</dbReference>
<keyword evidence="3" id="KW-0596">Phosphopantetheine</keyword>
<feature type="domain" description="Carrier" evidence="7">
    <location>
        <begin position="1493"/>
        <end position="1568"/>
    </location>
</feature>
<dbReference type="PROSITE" id="PS52004">
    <property type="entry name" value="KS3_2"/>
    <property type="match status" value="1"/>
</dbReference>
<dbReference type="InterPro" id="IPR009081">
    <property type="entry name" value="PP-bd_ACP"/>
</dbReference>
<dbReference type="InterPro" id="IPR050091">
    <property type="entry name" value="PKS_NRPS_Biosynth_Enz"/>
</dbReference>
<feature type="domain" description="Ketosynthase family 3 (KS3)" evidence="8">
    <location>
        <begin position="38"/>
        <end position="475"/>
    </location>
</feature>
<dbReference type="InterPro" id="IPR049490">
    <property type="entry name" value="C883_1060-like_KR_N"/>
</dbReference>
<dbReference type="InterPro" id="IPR016039">
    <property type="entry name" value="Thiolase-like"/>
</dbReference>
<dbReference type="Pfam" id="PF00109">
    <property type="entry name" value="ketoacyl-synt"/>
    <property type="match status" value="1"/>
</dbReference>
<dbReference type="InterPro" id="IPR049900">
    <property type="entry name" value="PKS_mFAS_DH"/>
</dbReference>
<reference evidence="10 11" key="1">
    <citation type="journal article" date="2017" name="Genome Announc.">
        <title>Draft Genome Sequence of a Sporulating and Motile Strain of Lachnotalea glycerini Isolated from Water in Quebec City, Canada.</title>
        <authorList>
            <person name="Maheux A.F."/>
            <person name="Boudreau D.K."/>
            <person name="Berube E."/>
            <person name="Boissinot M."/>
            <person name="Raymond F."/>
            <person name="Brodeur S."/>
            <person name="Corbeil J."/>
            <person name="Isabel S."/>
            <person name="Omar R.F."/>
            <person name="Bergeron M.G."/>
        </authorList>
    </citation>
    <scope>NUCLEOTIDE SEQUENCE [LARGE SCALE GENOMIC DNA]</scope>
    <source>
        <strain evidence="10 11">CCRI-19302</strain>
    </source>
</reference>
<dbReference type="SMART" id="SM00822">
    <property type="entry name" value="PKS_KR"/>
    <property type="match status" value="1"/>
</dbReference>
<dbReference type="Pfam" id="PF21394">
    <property type="entry name" value="Beta-ketacyl_N"/>
    <property type="match status" value="1"/>
</dbReference>
<dbReference type="InterPro" id="IPR014031">
    <property type="entry name" value="Ketoacyl_synth_C"/>
</dbReference>
<dbReference type="Gene3D" id="1.10.1200.10">
    <property type="entry name" value="ACP-like"/>
    <property type="match status" value="1"/>
</dbReference>
<comment type="pathway">
    <text evidence="2">Antibiotic biosynthesis; bacillaene biosynthesis.</text>
</comment>
<dbReference type="PANTHER" id="PTHR43775:SF37">
    <property type="entry name" value="SI:DKEY-61P9.11"/>
    <property type="match status" value="1"/>
</dbReference>
<evidence type="ECO:0000256" key="2">
    <source>
        <dbReference type="ARBA" id="ARBA00004789"/>
    </source>
</evidence>
<dbReference type="Gene3D" id="3.40.47.10">
    <property type="match status" value="1"/>
</dbReference>
<dbReference type="SUPFAM" id="SSF47336">
    <property type="entry name" value="ACP-like"/>
    <property type="match status" value="1"/>
</dbReference>
<comment type="function">
    <text evidence="1">Involved in some intermediate steps for the synthesis of the antibiotic polyketide bacillaene which is involved in secondary metabolism.</text>
</comment>
<dbReference type="SMART" id="SM00825">
    <property type="entry name" value="PKS_KS"/>
    <property type="match status" value="1"/>
</dbReference>
<dbReference type="InterPro" id="IPR049552">
    <property type="entry name" value="PKS_DH_N"/>
</dbReference>
<dbReference type="Pfam" id="PF21089">
    <property type="entry name" value="PKS_DH_N"/>
    <property type="match status" value="1"/>
</dbReference>
<accession>A0A371JK30</accession>
<evidence type="ECO:0000259" key="9">
    <source>
        <dbReference type="PROSITE" id="PS52019"/>
    </source>
</evidence>
<dbReference type="Gene3D" id="3.40.50.720">
    <property type="entry name" value="NAD(P)-binding Rossmann-like Domain"/>
    <property type="match status" value="1"/>
</dbReference>
<dbReference type="GO" id="GO:0006633">
    <property type="term" value="P:fatty acid biosynthetic process"/>
    <property type="evidence" value="ECO:0007669"/>
    <property type="project" value="InterPro"/>
</dbReference>
<dbReference type="GO" id="GO:0004312">
    <property type="term" value="F:fatty acid synthase activity"/>
    <property type="evidence" value="ECO:0007669"/>
    <property type="project" value="TreeGrafter"/>
</dbReference>
<dbReference type="EMBL" id="NOKA02000001">
    <property type="protein sequence ID" value="RDY33070.1"/>
    <property type="molecule type" value="Genomic_DNA"/>
</dbReference>
<dbReference type="SMART" id="SM00826">
    <property type="entry name" value="PKS_DH"/>
    <property type="match status" value="1"/>
</dbReference>
<sequence length="1610" mass="182301">MLEVENYIYNQVSQKNLSKESAKKMLLELKNSNKKKKYKDMAIIGLACRLPGANNPEEFWDNIKNGRNCLDNFPLDRTKEWIDIYSNDVLYKFLTGVEKGEPEEYVINNRPIGGFLNDISQFDSSFFGISPKEAKFMSAEQKLMLKVAWESIEDAGYGGDKIYGTNTGVFIGKDNTTLGLYKYLTEADVMHVTGSWNSILASRLSYLYNLKGPSMIVDTACSSGLVSLHMASKAISNGECDMAIVGGLQIQYMAEISDSKLSLSMVESKDGNVRTFDKSANGTVWSEGVISVIVKDLETAIRDGDNIHAVMKGSSTNNDGASNGITAPDARAQEEVISKAWEDGEINPETISYFEAHGTGTILGDPIEIKGLTNAFRKFTDKKQFCAIGSTKANIGHTVAASGLAGVIKIIYAMKNKLLPPSINFIEVNPYIDFVNSPVYLNDSLKEWKVDMGVRRACINSFGFSGTNCHLVLEEAPKRTRVNSDKTEKIFLLSSKSENSIKELCNKYIEYLGRDLDTSIDDICYTANTGRGHYNYRLAVICTDKESLKSRIEFAYNNLISGKNRNEKNVFYGYHKVVNNVGIMEENEITENQRYELTKMLRSNIKMKKDDLENIGTLYVQGADINFKDYYSDHKYRRVSLPTYAYDDKYCCAEKKTFEIEAGSKEVDKNIDHPLFDRLLADSMNTVIYETEFSPSRHWILAEHIFLGVSVVPGTSYIEMAREVCSRYFDTESIELKDLVFLSPISIKENESLKVQTILEKTGEGVKFSICSKSVDGIWTIHAKGICLRVEKENRKYELKKLREKLHLLLYQNEDGKYYKTDKRNIENMASEYFIFGKRWQNTINVYGDERYIAEVLITQELPDLYAADLDDYYLHPALIDNAINNEISVLQGAYLPFVYKSIKIYRKTGKRLYSHIIRKNPEVVNPETATFDVVLFNEDGDIISEINSYSIKKMNVTEQNTFLNKNSNKVPYFKKVWIESPIKDESKSISSEKILIFEDNKGIGKEIKSILKLQGAVTIDVKKGDRYEKVSDNEYRLGNSLNEYITLFKELKDSSITKIVHCFGCDSPNEDNRTDEKLEDGLYSLFNITKALINNKISDNIGIYVVSKYANSVDGSEKVICPENNALIGITKVISEEHAKYATKCIDLDDETDSSKVVVEIKNSFDKVVAYRGNVRYMEQLKKYSLEEISYNEIKIKENGTYVIAGGTGALGLEVSKYLANENKVNLVLLNRSKLPERKYWDDIITDNKEKSLVSKLDKIRKIEELGSNVYSYNVDISDEDQLSKVIDDIKNKFGNIDGIVGAAGVAGDGFIMNKSRYVFDSVIKPKIHGSILLDKLTEELNVDFFINFSSVASILAGAGQSDYTAANAFLDSFNDYRNKMGKQTKVINWPAWKEIGMAADYSFNNENNIFKEIDINKGIEAFDEILKSDILKVIPADINYDVLANNKNYLSINLSDELLEKVNNIQVHKERKNNASIKEIISNITLRGRGEEYTEIERKVAEIWCKTLDIEEVNIFDNFNSIGGDSILALQISNKMEELYPGITDITDVFSYSTIASFSEYVSGKTEIHTKIEEKKQEKFEDNNIDNLLDDFEEGNISLNDILDKFES</sequence>
<dbReference type="RefSeq" id="WP_094378852.1">
    <property type="nucleotide sequence ID" value="NZ_NOKA02000001.1"/>
</dbReference>
<dbReference type="GO" id="GO:0005886">
    <property type="term" value="C:plasma membrane"/>
    <property type="evidence" value="ECO:0007669"/>
    <property type="project" value="TreeGrafter"/>
</dbReference>
<dbReference type="GO" id="GO:0004315">
    <property type="term" value="F:3-oxoacyl-[acyl-carrier-protein] synthase activity"/>
    <property type="evidence" value="ECO:0007669"/>
    <property type="project" value="InterPro"/>
</dbReference>
<gene>
    <name evidence="10" type="ORF">CG710_000650</name>
</gene>
<dbReference type="Gene3D" id="1.10.1240.100">
    <property type="match status" value="1"/>
</dbReference>
<evidence type="ECO:0000256" key="5">
    <source>
        <dbReference type="ARBA" id="ARBA00022679"/>
    </source>
</evidence>
<protein>
    <submittedName>
        <fullName evidence="10">SDR family oxidoreductase</fullName>
    </submittedName>
</protein>
<dbReference type="OrthoDB" id="1983847at2"/>
<keyword evidence="11" id="KW-1185">Reference proteome</keyword>
<dbReference type="InterPro" id="IPR036291">
    <property type="entry name" value="NAD(P)-bd_dom_sf"/>
</dbReference>
<keyword evidence="5" id="KW-0808">Transferase</keyword>
<evidence type="ECO:0000256" key="1">
    <source>
        <dbReference type="ARBA" id="ARBA00003299"/>
    </source>
</evidence>
<dbReference type="InterPro" id="IPR036736">
    <property type="entry name" value="ACP-like_sf"/>
</dbReference>
<keyword evidence="4" id="KW-0597">Phosphoprotein</keyword>
<dbReference type="PROSITE" id="PS52019">
    <property type="entry name" value="PKS_MFAS_DH"/>
    <property type="match status" value="1"/>
</dbReference>
<dbReference type="Pfam" id="PF08659">
    <property type="entry name" value="KR"/>
    <property type="match status" value="1"/>
</dbReference>
<dbReference type="SUPFAM" id="SSF51735">
    <property type="entry name" value="NAD(P)-binding Rossmann-fold domains"/>
    <property type="match status" value="2"/>
</dbReference>
<dbReference type="CDD" id="cd08953">
    <property type="entry name" value="KR_2_SDR_x"/>
    <property type="match status" value="1"/>
</dbReference>
<evidence type="ECO:0000259" key="8">
    <source>
        <dbReference type="PROSITE" id="PS52004"/>
    </source>
</evidence>
<dbReference type="InterPro" id="IPR020807">
    <property type="entry name" value="PKS_DH"/>
</dbReference>
<dbReference type="Pfam" id="PF22621">
    <property type="entry name" value="CurL-like_PKS_C"/>
    <property type="match status" value="1"/>
</dbReference>
<evidence type="ECO:0000256" key="6">
    <source>
        <dbReference type="PROSITE-ProRule" id="PRU01363"/>
    </source>
</evidence>
<evidence type="ECO:0000313" key="10">
    <source>
        <dbReference type="EMBL" id="RDY33070.1"/>
    </source>
</evidence>
<feature type="active site" description="Proton acceptor; for dehydratase activity" evidence="6">
    <location>
        <position position="704"/>
    </location>
</feature>
<dbReference type="Pfam" id="PF00550">
    <property type="entry name" value="PP-binding"/>
    <property type="match status" value="1"/>
</dbReference>
<dbReference type="InterPro" id="IPR013968">
    <property type="entry name" value="PKS_KR"/>
</dbReference>